<proteinExistence type="predicted"/>
<dbReference type="Proteomes" id="UP000287033">
    <property type="component" value="Unassembled WGS sequence"/>
</dbReference>
<comment type="caution">
    <text evidence="1">The sequence shown here is derived from an EMBL/GenBank/DDBJ whole genome shotgun (WGS) entry which is preliminary data.</text>
</comment>
<organism evidence="1 2">
    <name type="scientific">Chiloscyllium punctatum</name>
    <name type="common">Brownbanded bambooshark</name>
    <name type="synonym">Hemiscyllium punctatum</name>
    <dbReference type="NCBI Taxonomy" id="137246"/>
    <lineage>
        <taxon>Eukaryota</taxon>
        <taxon>Metazoa</taxon>
        <taxon>Chordata</taxon>
        <taxon>Craniata</taxon>
        <taxon>Vertebrata</taxon>
        <taxon>Chondrichthyes</taxon>
        <taxon>Elasmobranchii</taxon>
        <taxon>Galeomorphii</taxon>
        <taxon>Galeoidea</taxon>
        <taxon>Orectolobiformes</taxon>
        <taxon>Hemiscylliidae</taxon>
        <taxon>Chiloscyllium</taxon>
    </lineage>
</organism>
<gene>
    <name evidence="1" type="ORF">chiPu_0014329</name>
</gene>
<sequence>MNRAELIQARWAERPLPELSDEAGREVSGRCIVESQAHKRFEKESKGKAVVEGGSLEERKVKIPRRG</sequence>
<accession>A0A401SZN7</accession>
<reference evidence="1 2" key="1">
    <citation type="journal article" date="2018" name="Nat. Ecol. Evol.">
        <title>Shark genomes provide insights into elasmobranch evolution and the origin of vertebrates.</title>
        <authorList>
            <person name="Hara Y"/>
            <person name="Yamaguchi K"/>
            <person name="Onimaru K"/>
            <person name="Kadota M"/>
            <person name="Koyanagi M"/>
            <person name="Keeley SD"/>
            <person name="Tatsumi K"/>
            <person name="Tanaka K"/>
            <person name="Motone F"/>
            <person name="Kageyama Y"/>
            <person name="Nozu R"/>
            <person name="Adachi N"/>
            <person name="Nishimura O"/>
            <person name="Nakagawa R"/>
            <person name="Tanegashima C"/>
            <person name="Kiyatake I"/>
            <person name="Matsumoto R"/>
            <person name="Murakumo K"/>
            <person name="Nishida K"/>
            <person name="Terakita A"/>
            <person name="Kuratani S"/>
            <person name="Sato K"/>
            <person name="Hyodo S Kuraku.S."/>
        </authorList>
    </citation>
    <scope>NUCLEOTIDE SEQUENCE [LARGE SCALE GENOMIC DNA]</scope>
</reference>
<dbReference type="AlphaFoldDB" id="A0A401SZN7"/>
<evidence type="ECO:0000313" key="2">
    <source>
        <dbReference type="Proteomes" id="UP000287033"/>
    </source>
</evidence>
<name>A0A401SZN7_CHIPU</name>
<dbReference type="EMBL" id="BEZZ01000749">
    <property type="protein sequence ID" value="GCC35841.1"/>
    <property type="molecule type" value="Genomic_DNA"/>
</dbReference>
<evidence type="ECO:0000313" key="1">
    <source>
        <dbReference type="EMBL" id="GCC35841.1"/>
    </source>
</evidence>
<protein>
    <submittedName>
        <fullName evidence="1">Uncharacterized protein</fullName>
    </submittedName>
</protein>
<keyword evidence="2" id="KW-1185">Reference proteome</keyword>